<dbReference type="OrthoDB" id="5363652at2"/>
<comment type="caution">
    <text evidence="1">The sequence shown here is derived from an EMBL/GenBank/DDBJ whole genome shotgun (WGS) entry which is preliminary data.</text>
</comment>
<name>A0A3P1WKW3_9ACTN</name>
<dbReference type="EMBL" id="RQYT01000106">
    <property type="protein sequence ID" value="RRD46696.1"/>
    <property type="molecule type" value="Genomic_DNA"/>
</dbReference>
<accession>A0A3P1WKW3</accession>
<gene>
    <name evidence="1" type="ORF">EII35_15440</name>
</gene>
<dbReference type="Pfam" id="PF07751">
    <property type="entry name" value="Abi_2"/>
    <property type="match status" value="1"/>
</dbReference>
<sequence length="315" mass="35461">MTVPPFLTADQQVEYLYDKNYVERGSITEADKNRLAELNFHHLLGYARNYRALPGRGQVEVASRSLSDVLGVLDGDAQLSALLHEGVRIAECRLRAAVVKHYCSKFSPAGSFLTPSQYLTTSEGSAEHLVRGILTSIFRHDEPYVVQELKRSAEKRDVRCCKELKEYDPTNHGVCVAVAGSLPLWAVVDSFSLGLLGRFVMACDTDTTQPVWKAVASQLEIQARIFETQLKSLTYLRNCIAHHARLWMRPTADSPKKPLLFEKRLRGSTHKSMYWAIMNLASFLPQPQRLPFADRVDALLERNPLHRQGILRAAG</sequence>
<dbReference type="Proteomes" id="UP000280935">
    <property type="component" value="Unassembled WGS sequence"/>
</dbReference>
<evidence type="ECO:0000313" key="2">
    <source>
        <dbReference type="Proteomes" id="UP000280935"/>
    </source>
</evidence>
<evidence type="ECO:0000313" key="1">
    <source>
        <dbReference type="EMBL" id="RRD46696.1"/>
    </source>
</evidence>
<dbReference type="AlphaFoldDB" id="A0A3P1WKW3"/>
<organism evidence="1 2">
    <name type="scientific">Arachnia propionica</name>
    <dbReference type="NCBI Taxonomy" id="1750"/>
    <lineage>
        <taxon>Bacteria</taxon>
        <taxon>Bacillati</taxon>
        <taxon>Actinomycetota</taxon>
        <taxon>Actinomycetes</taxon>
        <taxon>Propionibacteriales</taxon>
        <taxon>Propionibacteriaceae</taxon>
        <taxon>Arachnia</taxon>
    </lineage>
</organism>
<dbReference type="RefSeq" id="WP_125229337.1">
    <property type="nucleotide sequence ID" value="NZ_RQYT01000106.1"/>
</dbReference>
<reference evidence="1 2" key="1">
    <citation type="submission" date="2018-11" db="EMBL/GenBank/DDBJ databases">
        <title>Genomes From Bacteria Associated with the Canine Oral Cavity: a Test Case for Automated Genome-Based Taxonomic Assignment.</title>
        <authorList>
            <person name="Coil D.A."/>
            <person name="Jospin G."/>
            <person name="Darling A.E."/>
            <person name="Wallis C."/>
            <person name="Davis I.J."/>
            <person name="Harris S."/>
            <person name="Eisen J.A."/>
            <person name="Holcombe L.J."/>
            <person name="O'Flynn C."/>
        </authorList>
    </citation>
    <scope>NUCLEOTIDE SEQUENCE [LARGE SCALE GENOMIC DNA]</scope>
    <source>
        <strain evidence="1 2">OH2822_COT-296</strain>
    </source>
</reference>
<proteinExistence type="predicted"/>
<dbReference type="InterPro" id="IPR011664">
    <property type="entry name" value="Abi_system_AbiD/AbiF-like"/>
</dbReference>
<protein>
    <submittedName>
        <fullName evidence="1">Abi family protein</fullName>
    </submittedName>
</protein>